<evidence type="ECO:0000313" key="1">
    <source>
        <dbReference type="EMBL" id="MBK3495851.1"/>
    </source>
</evidence>
<keyword evidence="2" id="KW-1185">Reference proteome</keyword>
<evidence type="ECO:0000313" key="2">
    <source>
        <dbReference type="Proteomes" id="UP000618943"/>
    </source>
</evidence>
<organism evidence="1 2">
    <name type="scientific">Viridibacillus soli</name>
    <dbReference type="NCBI Taxonomy" id="2798301"/>
    <lineage>
        <taxon>Bacteria</taxon>
        <taxon>Bacillati</taxon>
        <taxon>Bacillota</taxon>
        <taxon>Bacilli</taxon>
        <taxon>Bacillales</taxon>
        <taxon>Caryophanaceae</taxon>
        <taxon>Viridibacillus</taxon>
    </lineage>
</organism>
<dbReference type="RefSeq" id="WP_200749440.1">
    <property type="nucleotide sequence ID" value="NZ_JAEOAH010000020.1"/>
</dbReference>
<protein>
    <submittedName>
        <fullName evidence="1">Uncharacterized protein</fullName>
    </submittedName>
</protein>
<proteinExistence type="predicted"/>
<sequence length="49" mass="5662">MLDKLLRFLGIKIDEVDDDFDDTVKRFDDADSIFNRSEDKEIGNNGKVV</sequence>
<dbReference type="Proteomes" id="UP000618943">
    <property type="component" value="Unassembled WGS sequence"/>
</dbReference>
<dbReference type="EMBL" id="JAEOAH010000020">
    <property type="protein sequence ID" value="MBK3495851.1"/>
    <property type="molecule type" value="Genomic_DNA"/>
</dbReference>
<reference evidence="1 2" key="1">
    <citation type="submission" date="2020-12" db="EMBL/GenBank/DDBJ databases">
        <title>YIM B01967 draft genome.</title>
        <authorList>
            <person name="Yan X."/>
        </authorList>
    </citation>
    <scope>NUCLEOTIDE SEQUENCE [LARGE SCALE GENOMIC DNA]</scope>
    <source>
        <strain evidence="1 2">YIM B01967</strain>
    </source>
</reference>
<gene>
    <name evidence="1" type="ORF">JFL43_13485</name>
</gene>
<name>A0ABS1H8W0_9BACL</name>
<accession>A0ABS1H8W0</accession>
<comment type="caution">
    <text evidence="1">The sequence shown here is derived from an EMBL/GenBank/DDBJ whole genome shotgun (WGS) entry which is preliminary data.</text>
</comment>